<accession>A0A512DZG8</accession>
<proteinExistence type="predicted"/>
<dbReference type="Proteomes" id="UP000321523">
    <property type="component" value="Unassembled WGS sequence"/>
</dbReference>
<evidence type="ECO:0000313" key="2">
    <source>
        <dbReference type="EMBL" id="GEO41832.1"/>
    </source>
</evidence>
<protein>
    <submittedName>
        <fullName evidence="2">Uncharacterized protein</fullName>
    </submittedName>
</protein>
<organism evidence="2 3">
    <name type="scientific">Skermanella aerolata</name>
    <dbReference type="NCBI Taxonomy" id="393310"/>
    <lineage>
        <taxon>Bacteria</taxon>
        <taxon>Pseudomonadati</taxon>
        <taxon>Pseudomonadota</taxon>
        <taxon>Alphaproteobacteria</taxon>
        <taxon>Rhodospirillales</taxon>
        <taxon>Azospirillaceae</taxon>
        <taxon>Skermanella</taxon>
    </lineage>
</organism>
<comment type="caution">
    <text evidence="2">The sequence shown here is derived from an EMBL/GenBank/DDBJ whole genome shotgun (WGS) entry which is preliminary data.</text>
</comment>
<keyword evidence="1" id="KW-0472">Membrane</keyword>
<keyword evidence="3" id="KW-1185">Reference proteome</keyword>
<dbReference type="EMBL" id="BJYZ01000032">
    <property type="protein sequence ID" value="GEO41832.1"/>
    <property type="molecule type" value="Genomic_DNA"/>
</dbReference>
<feature type="transmembrane region" description="Helical" evidence="1">
    <location>
        <begin position="129"/>
        <end position="150"/>
    </location>
</feature>
<keyword evidence="1" id="KW-1133">Transmembrane helix</keyword>
<gene>
    <name evidence="2" type="ORF">SAE02_59800</name>
</gene>
<sequence length="197" mass="20973">MRFFFFWLIRFGGAAIGFLLGVLVSLDASTGMADVMICDPWAVADLAAAGPEHLRKYPLNLVLMGNIDGVLMAMLTLVGCHLSERLALCWTGVVLAGEADAVVHPAVVHVEALSPEVRKSWVDVYPSQTSYGIVVLLLLVASGAVVTYVFDHLTGAGEIVAIGFMSGIMAYSSIRASPTGLTQTNRATYLEQRAGQA</sequence>
<evidence type="ECO:0000313" key="3">
    <source>
        <dbReference type="Proteomes" id="UP000321523"/>
    </source>
</evidence>
<dbReference type="AlphaFoldDB" id="A0A512DZG8"/>
<keyword evidence="1" id="KW-0812">Transmembrane</keyword>
<feature type="transmembrane region" description="Helical" evidence="1">
    <location>
        <begin position="57"/>
        <end position="78"/>
    </location>
</feature>
<dbReference type="RefSeq" id="WP_044436219.1">
    <property type="nucleotide sequence ID" value="NZ_BJYZ01000032.1"/>
</dbReference>
<evidence type="ECO:0000256" key="1">
    <source>
        <dbReference type="SAM" id="Phobius"/>
    </source>
</evidence>
<name>A0A512DZG8_9PROT</name>
<reference evidence="2 3" key="1">
    <citation type="submission" date="2019-07" db="EMBL/GenBank/DDBJ databases">
        <title>Whole genome shotgun sequence of Skermanella aerolata NBRC 106429.</title>
        <authorList>
            <person name="Hosoyama A."/>
            <person name="Uohara A."/>
            <person name="Ohji S."/>
            <person name="Ichikawa N."/>
        </authorList>
    </citation>
    <scope>NUCLEOTIDE SEQUENCE [LARGE SCALE GENOMIC DNA]</scope>
    <source>
        <strain evidence="2 3">NBRC 106429</strain>
    </source>
</reference>